<accession>A0A6C0H6L1</accession>
<dbReference type="AlphaFoldDB" id="A0A6C0H6L1"/>
<protein>
    <submittedName>
        <fullName evidence="1">Uncharacterized protein</fullName>
    </submittedName>
</protein>
<sequence>MSRAYGITVSTSSVQYNNYVNALNIGPLSTNKYPNIVSNNMLGVLIGKHPNPPKFYPSEGASNFSNARSEYARITPEQQYNPTKYIAPPQSSLFLLKKKRDAIGKSSFKQGLPNSSELSYKCYFPTDVRTTIRRVRGGGCVAPKKKGAIENTSLRNGGACGWGAIARQNY</sequence>
<reference evidence="1" key="1">
    <citation type="journal article" date="2020" name="Nature">
        <title>Giant virus diversity and host interactions through global metagenomics.</title>
        <authorList>
            <person name="Schulz F."/>
            <person name="Roux S."/>
            <person name="Paez-Espino D."/>
            <person name="Jungbluth S."/>
            <person name="Walsh D.A."/>
            <person name="Denef V.J."/>
            <person name="McMahon K.D."/>
            <person name="Konstantinidis K.T."/>
            <person name="Eloe-Fadrosh E.A."/>
            <person name="Kyrpides N.C."/>
            <person name="Woyke T."/>
        </authorList>
    </citation>
    <scope>NUCLEOTIDE SEQUENCE</scope>
    <source>
        <strain evidence="1">GVMAG-M-3300023179-71</strain>
    </source>
</reference>
<evidence type="ECO:0000313" key="1">
    <source>
        <dbReference type="EMBL" id="QHT76047.1"/>
    </source>
</evidence>
<organism evidence="1">
    <name type="scientific">viral metagenome</name>
    <dbReference type="NCBI Taxonomy" id="1070528"/>
    <lineage>
        <taxon>unclassified sequences</taxon>
        <taxon>metagenomes</taxon>
        <taxon>organismal metagenomes</taxon>
    </lineage>
</organism>
<name>A0A6C0H6L1_9ZZZZ</name>
<proteinExistence type="predicted"/>
<dbReference type="EMBL" id="MN739887">
    <property type="protein sequence ID" value="QHT76047.1"/>
    <property type="molecule type" value="Genomic_DNA"/>
</dbReference>